<dbReference type="RefSeq" id="WP_283343792.1">
    <property type="nucleotide sequence ID" value="NZ_JASHIF010000004.1"/>
</dbReference>
<reference evidence="1 2" key="1">
    <citation type="submission" date="2023-05" db="EMBL/GenBank/DDBJ databases">
        <title>Novel species of genus Flectobacillus isolated from stream in China.</title>
        <authorList>
            <person name="Lu H."/>
        </authorList>
    </citation>
    <scope>NUCLEOTIDE SEQUENCE [LARGE SCALE GENOMIC DNA]</scope>
    <source>
        <strain evidence="1 2">KCTC 42575</strain>
    </source>
</reference>
<evidence type="ECO:0000313" key="2">
    <source>
        <dbReference type="Proteomes" id="UP001236507"/>
    </source>
</evidence>
<comment type="caution">
    <text evidence="1">The sequence shown here is derived from an EMBL/GenBank/DDBJ whole genome shotgun (WGS) entry which is preliminary data.</text>
</comment>
<name>A0ABT6Y518_9BACT</name>
<dbReference type="Proteomes" id="UP001236507">
    <property type="component" value="Unassembled WGS sequence"/>
</dbReference>
<accession>A0ABT6Y518</accession>
<gene>
    <name evidence="1" type="ORF">QM524_05330</name>
</gene>
<proteinExistence type="predicted"/>
<keyword evidence="2" id="KW-1185">Reference proteome</keyword>
<evidence type="ECO:0000313" key="1">
    <source>
        <dbReference type="EMBL" id="MDI9858621.1"/>
    </source>
</evidence>
<dbReference type="EMBL" id="JASHIF010000004">
    <property type="protein sequence ID" value="MDI9858621.1"/>
    <property type="molecule type" value="Genomic_DNA"/>
</dbReference>
<protein>
    <submittedName>
        <fullName evidence="1">Uncharacterized protein</fullName>
    </submittedName>
</protein>
<organism evidence="1 2">
    <name type="scientific">Flectobacillus roseus</name>
    <dbReference type="NCBI Taxonomy" id="502259"/>
    <lineage>
        <taxon>Bacteria</taxon>
        <taxon>Pseudomonadati</taxon>
        <taxon>Bacteroidota</taxon>
        <taxon>Cytophagia</taxon>
        <taxon>Cytophagales</taxon>
        <taxon>Flectobacillaceae</taxon>
        <taxon>Flectobacillus</taxon>
    </lineage>
</organism>
<sequence length="170" mass="19731">MSKGIIQLCYRKIIDANSTKLWDKYVFEDTHQEFFMQAQLYHQEGKLKTYHEILEKNPQAEKLQFLVSTAAVGYIQQLNGIVPEITNAFGKLCLSFENFRFEIIQSHISDKQQHKIAIYFYSKPLLWIDTIANQLLVSHSTDLQEEHETDLIALQPLLNISSFKATPIPN</sequence>